<evidence type="ECO:0008006" key="3">
    <source>
        <dbReference type="Google" id="ProtNLM"/>
    </source>
</evidence>
<proteinExistence type="predicted"/>
<dbReference type="AlphaFoldDB" id="A0A0G0MEY6"/>
<dbReference type="EMBL" id="LBWF01000001">
    <property type="protein sequence ID" value="KKR02594.1"/>
    <property type="molecule type" value="Genomic_DNA"/>
</dbReference>
<accession>A0A0G0MEY6</accession>
<reference evidence="1 2" key="1">
    <citation type="journal article" date="2015" name="Nature">
        <title>rRNA introns, odd ribosomes, and small enigmatic genomes across a large radiation of phyla.</title>
        <authorList>
            <person name="Brown C.T."/>
            <person name="Hug L.A."/>
            <person name="Thomas B.C."/>
            <person name="Sharon I."/>
            <person name="Castelle C.J."/>
            <person name="Singh A."/>
            <person name="Wilkins M.J."/>
            <person name="Williams K.H."/>
            <person name="Banfield J.F."/>
        </authorList>
    </citation>
    <scope>NUCLEOTIDE SEQUENCE [LARGE SCALE GENOMIC DNA]</scope>
    <source>
        <strain evidence="2">GW2011_GWA1_39_13</strain>
    </source>
</reference>
<organism evidence="1 2">
    <name type="scientific">Yanofskybacteria sp. (strain GW2011_GWA1_39_13)</name>
    <dbReference type="NCBI Taxonomy" id="1619019"/>
    <lineage>
        <taxon>Bacteria</taxon>
        <taxon>Candidatus Yanofskyibacteriota</taxon>
    </lineage>
</organism>
<name>A0A0G0MEY6_YANXG</name>
<dbReference type="Proteomes" id="UP000034845">
    <property type="component" value="Unassembled WGS sequence"/>
</dbReference>
<protein>
    <recommendedName>
        <fullName evidence="3">DUF721 domain-containing protein</fullName>
    </recommendedName>
</protein>
<evidence type="ECO:0000313" key="1">
    <source>
        <dbReference type="EMBL" id="KKR02594.1"/>
    </source>
</evidence>
<sequence>MFRSIGGTIDRKKNNLIKAGEKSSDISLIFNKFLNKYFADYKDLFEWEASYSPKDGKVIINTGSKLIAGELSLKIKELSQLLKEANLKVTQIVIV</sequence>
<gene>
    <name evidence="1" type="ORF">UT29_C0001G0074</name>
</gene>
<evidence type="ECO:0000313" key="2">
    <source>
        <dbReference type="Proteomes" id="UP000034845"/>
    </source>
</evidence>
<comment type="caution">
    <text evidence="1">The sequence shown here is derived from an EMBL/GenBank/DDBJ whole genome shotgun (WGS) entry which is preliminary data.</text>
</comment>